<dbReference type="GO" id="GO:0030115">
    <property type="term" value="C:S-layer"/>
    <property type="evidence" value="ECO:0007669"/>
    <property type="project" value="UniProtKB-SubCell"/>
</dbReference>
<evidence type="ECO:0000256" key="2">
    <source>
        <dbReference type="ARBA" id="ARBA00004237"/>
    </source>
</evidence>
<evidence type="ECO:0000259" key="15">
    <source>
        <dbReference type="Pfam" id="PF18204"/>
    </source>
</evidence>
<dbReference type="Pfam" id="PF25162">
    <property type="entry name" value="DUF7827"/>
    <property type="match status" value="1"/>
</dbReference>
<organism evidence="17 18">
    <name type="scientific">Halogranum rubrum</name>
    <dbReference type="NCBI Taxonomy" id="553466"/>
    <lineage>
        <taxon>Archaea</taxon>
        <taxon>Methanobacteriati</taxon>
        <taxon>Methanobacteriota</taxon>
        <taxon>Stenosarchaea group</taxon>
        <taxon>Halobacteria</taxon>
        <taxon>Halobacteriales</taxon>
        <taxon>Haloferacaceae</taxon>
    </lineage>
</organism>
<proteinExistence type="inferred from homology"/>
<keyword evidence="11 14" id="KW-0472">Membrane</keyword>
<evidence type="ECO:0000256" key="3">
    <source>
        <dbReference type="ARBA" id="ARBA00009327"/>
    </source>
</evidence>
<evidence type="ECO:0000256" key="7">
    <source>
        <dbReference type="ARBA" id="ARBA00022601"/>
    </source>
</evidence>
<evidence type="ECO:0000256" key="4">
    <source>
        <dbReference type="ARBA" id="ARBA00022475"/>
    </source>
</evidence>
<feature type="region of interest" description="Disordered" evidence="13">
    <location>
        <begin position="232"/>
        <end position="251"/>
    </location>
</feature>
<dbReference type="GO" id="GO:0005886">
    <property type="term" value="C:plasma membrane"/>
    <property type="evidence" value="ECO:0007669"/>
    <property type="project" value="UniProtKB-SubCell"/>
</dbReference>
<evidence type="ECO:0000256" key="5">
    <source>
        <dbReference type="ARBA" id="ARBA00022512"/>
    </source>
</evidence>
<keyword evidence="8 14" id="KW-0812">Transmembrane</keyword>
<accession>A0A1I4EI77</accession>
<feature type="region of interest" description="Disordered" evidence="13">
    <location>
        <begin position="647"/>
        <end position="706"/>
    </location>
</feature>
<evidence type="ECO:0000313" key="18">
    <source>
        <dbReference type="Proteomes" id="UP000199607"/>
    </source>
</evidence>
<feature type="domain" description="PGF-CTERM archaeal protein-sorting signal" evidence="15">
    <location>
        <begin position="705"/>
        <end position="726"/>
    </location>
</feature>
<feature type="region of interest" description="Disordered" evidence="13">
    <location>
        <begin position="361"/>
        <end position="384"/>
    </location>
</feature>
<dbReference type="AlphaFoldDB" id="A0A1I4EI77"/>
<evidence type="ECO:0000256" key="12">
    <source>
        <dbReference type="ARBA" id="ARBA00023180"/>
    </source>
</evidence>
<keyword evidence="18" id="KW-1185">Reference proteome</keyword>
<comment type="similarity">
    <text evidence="3">Belongs to the halobacterial S-layer protein family.</text>
</comment>
<dbReference type="NCBIfam" id="TIGR04207">
    <property type="entry name" value="halo_sig_pep"/>
    <property type="match status" value="1"/>
</dbReference>
<dbReference type="InterPro" id="IPR026371">
    <property type="entry name" value="PGF_CTERM"/>
</dbReference>
<dbReference type="RefSeq" id="WP_089869287.1">
    <property type="nucleotide sequence ID" value="NZ_FOTC01000002.1"/>
</dbReference>
<keyword evidence="6" id="KW-0964">Secreted</keyword>
<keyword evidence="5" id="KW-0134">Cell wall</keyword>
<dbReference type="Pfam" id="PF18204">
    <property type="entry name" value="PGF-CTERM"/>
    <property type="match status" value="1"/>
</dbReference>
<evidence type="ECO:0000256" key="8">
    <source>
        <dbReference type="ARBA" id="ARBA00022692"/>
    </source>
</evidence>
<feature type="compositionally biased region" description="Low complexity" evidence="13">
    <location>
        <begin position="692"/>
        <end position="706"/>
    </location>
</feature>
<dbReference type="NCBIfam" id="NF045517">
    <property type="entry name" value="halo_surf_dom"/>
    <property type="match status" value="1"/>
</dbReference>
<evidence type="ECO:0000256" key="10">
    <source>
        <dbReference type="ARBA" id="ARBA00022989"/>
    </source>
</evidence>
<feature type="compositionally biased region" description="Low complexity" evidence="13">
    <location>
        <begin position="656"/>
        <end position="684"/>
    </location>
</feature>
<evidence type="ECO:0000256" key="9">
    <source>
        <dbReference type="ARBA" id="ARBA00022729"/>
    </source>
</evidence>
<name>A0A1I4EI77_9EURY</name>
<evidence type="ECO:0000256" key="6">
    <source>
        <dbReference type="ARBA" id="ARBA00022525"/>
    </source>
</evidence>
<feature type="compositionally biased region" description="Polar residues" evidence="13">
    <location>
        <begin position="365"/>
        <end position="380"/>
    </location>
</feature>
<protein>
    <submittedName>
        <fullName evidence="17">PGF-CTERM protein/surface glycoprotein</fullName>
    </submittedName>
</protein>
<evidence type="ECO:0000256" key="1">
    <source>
        <dbReference type="ARBA" id="ARBA00004236"/>
    </source>
</evidence>
<dbReference type="NCBIfam" id="TIGR04126">
    <property type="entry name" value="PGF_CTERM"/>
    <property type="match status" value="1"/>
</dbReference>
<feature type="domain" description="DUF7827" evidence="16">
    <location>
        <begin position="234"/>
        <end position="350"/>
    </location>
</feature>
<reference evidence="18" key="1">
    <citation type="submission" date="2016-10" db="EMBL/GenBank/DDBJ databases">
        <authorList>
            <person name="Varghese N."/>
            <person name="Submissions S."/>
        </authorList>
    </citation>
    <scope>NUCLEOTIDE SEQUENCE [LARGE SCALE GENOMIC DNA]</scope>
    <source>
        <strain evidence="18">CGMCC 1.7738</strain>
    </source>
</reference>
<evidence type="ECO:0000259" key="16">
    <source>
        <dbReference type="Pfam" id="PF25162"/>
    </source>
</evidence>
<dbReference type="InterPro" id="IPR057149">
    <property type="entry name" value="DUF7827"/>
</dbReference>
<keyword evidence="7" id="KW-0701">S-layer</keyword>
<dbReference type="EMBL" id="FOTC01000002">
    <property type="protein sequence ID" value="SFL05435.1"/>
    <property type="molecule type" value="Genomic_DNA"/>
</dbReference>
<comment type="subcellular location">
    <subcellularLocation>
        <location evidence="1">Cell membrane</location>
    </subcellularLocation>
    <subcellularLocation>
        <location evidence="2">Secreted</location>
        <location evidence="2">Cell wall</location>
        <location evidence="2">S-layer</location>
    </subcellularLocation>
</comment>
<keyword evidence="9" id="KW-0732">Signal</keyword>
<keyword evidence="12" id="KW-0325">Glycoprotein</keyword>
<gene>
    <name evidence="17" type="ORF">SAMN04487950_2199</name>
</gene>
<keyword evidence="4" id="KW-1003">Cell membrane</keyword>
<feature type="transmembrane region" description="Helical" evidence="14">
    <location>
        <begin position="706"/>
        <end position="724"/>
    </location>
</feature>
<evidence type="ECO:0000313" key="17">
    <source>
        <dbReference type="EMBL" id="SFL05435.1"/>
    </source>
</evidence>
<dbReference type="InterPro" id="IPR026452">
    <property type="entry name" value="Surf_glycop_sig_pep"/>
</dbReference>
<evidence type="ECO:0000256" key="14">
    <source>
        <dbReference type="SAM" id="Phobius"/>
    </source>
</evidence>
<evidence type="ECO:0000256" key="11">
    <source>
        <dbReference type="ARBA" id="ARBA00023136"/>
    </source>
</evidence>
<dbReference type="Proteomes" id="UP000199607">
    <property type="component" value="Unassembled WGS sequence"/>
</dbReference>
<keyword evidence="10 14" id="KW-1133">Transmembrane helix</keyword>
<sequence>MTNQKIRGLLLAALMVTSVFAGTIAFAGAASAANVPDDADVEYSDQNAFYQGQEVIFTGYNVDEQVDVFATDDGDRSVIATQVSADEEGDIVVDTGDLEAGEEYRLEAPSGNAADDIEFSVVQQNFDVNFDDSSVTNGADSTTDLEVTSNNRAGDFTVEVSADGLDEEELLEIFDASGFEATADDEDDEDDIITVTLNKNAENTVDFNDIDEGDYEFNFSVTDTTAEASDTITVEDSGSERASLEDGSLSVTTGDSVDAQVNLRNSDVAYLLVGGEDAGYEALARITEDGADEEDGVVNVTINTYNPNEANNYGLSVDSDDGELELVDDFEYQGVSAALDTGSYDLAVDTDAEEVVDTPDDVGTLSVNERSTGSAQSWTAPGNADALDEPEDLDDEDVLEAVEDGVITQDSDIASQDWAVVQFTETSGIYGYYAENGFDGEGLDFTLEEADPGQNQEPITIRGENNENAIYVVESDETNNLFVLINTGADGLEATQDGETLDEELNSEDLEGEWNATLTIGNEIVDPDDDDEEETVSTEFEVVERTAELDTNNDDQVEVFANENATITGETAIAPGSEITVTIQSESGADNPFVQRQDVNVSDDGTFEAEFNTADLEVGTNFTASLSATPQLESDSTDDYDAVIVEGQPSEETETTTDNGTADTTTATDETPGTDETTTASDGGSTDETDTTPDGTETTTESTSPGFGIAVALVALAGAALLAVRRDN</sequence>
<evidence type="ECO:0000256" key="13">
    <source>
        <dbReference type="SAM" id="MobiDB-lite"/>
    </source>
</evidence>